<dbReference type="InterPro" id="IPR036457">
    <property type="entry name" value="PPM-type-like_dom_sf"/>
</dbReference>
<dbReference type="CDD" id="cd00143">
    <property type="entry name" value="PP2Cc"/>
    <property type="match status" value="1"/>
</dbReference>
<dbReference type="Gene3D" id="3.60.40.10">
    <property type="entry name" value="PPM-type phosphatase domain"/>
    <property type="match status" value="1"/>
</dbReference>
<sequence length="243" mass="26498">MIHAWGITDKGAVRTQNQDGFYVDVPSEHLAVGVVCDGMGGAKAGNIASLLAVETFVETLQNGAQGDEEPPTILAKAAEAANTVVYHRACTEPDCRGMGTTMVAVLMVEHTAYLLNIGDSRAYHMNEEQGITRLTRDHSVVEDMVARGDITPEEARNHPRKNLITRALGSEERIRADLYEKELQTGDFLLLCSDGLSNIVTDQEMLYEAIHGGEPEDCCRRLLDIAMSRGAPDNVTAVLFQII</sequence>
<dbReference type="InterPro" id="IPR015655">
    <property type="entry name" value="PP2C"/>
</dbReference>
<evidence type="ECO:0000313" key="2">
    <source>
        <dbReference type="EMBL" id="MEQ2455160.1"/>
    </source>
</evidence>
<protein>
    <submittedName>
        <fullName evidence="2">Stp1/IreP family PP2C-type Ser/Thr phosphatase</fullName>
    </submittedName>
</protein>
<evidence type="ECO:0000313" key="3">
    <source>
        <dbReference type="Proteomes" id="UP001440599"/>
    </source>
</evidence>
<dbReference type="SMART" id="SM00331">
    <property type="entry name" value="PP2C_SIG"/>
    <property type="match status" value="1"/>
</dbReference>
<evidence type="ECO:0000259" key="1">
    <source>
        <dbReference type="PROSITE" id="PS51746"/>
    </source>
</evidence>
<keyword evidence="3" id="KW-1185">Reference proteome</keyword>
<dbReference type="InterPro" id="IPR001932">
    <property type="entry name" value="PPM-type_phosphatase-like_dom"/>
</dbReference>
<name>A0ABV1EKP6_9FIRM</name>
<gene>
    <name evidence="2" type="ORF">WMO45_01390</name>
</gene>
<reference evidence="2 3" key="1">
    <citation type="submission" date="2024-03" db="EMBL/GenBank/DDBJ databases">
        <title>Human intestinal bacterial collection.</title>
        <authorList>
            <person name="Pauvert C."/>
            <person name="Hitch T.C.A."/>
            <person name="Clavel T."/>
        </authorList>
    </citation>
    <scope>NUCLEOTIDE SEQUENCE [LARGE SCALE GENOMIC DNA]</scope>
    <source>
        <strain evidence="2 3">CLA-AP-H34</strain>
    </source>
</reference>
<accession>A0ABV1EKP6</accession>
<dbReference type="Proteomes" id="UP001440599">
    <property type="component" value="Unassembled WGS sequence"/>
</dbReference>
<dbReference type="Pfam" id="PF13672">
    <property type="entry name" value="PP2C_2"/>
    <property type="match status" value="1"/>
</dbReference>
<dbReference type="PROSITE" id="PS51746">
    <property type="entry name" value="PPM_2"/>
    <property type="match status" value="1"/>
</dbReference>
<dbReference type="SMART" id="SM00332">
    <property type="entry name" value="PP2Cc"/>
    <property type="match status" value="1"/>
</dbReference>
<dbReference type="EMBL" id="JBBMFT010000001">
    <property type="protein sequence ID" value="MEQ2455160.1"/>
    <property type="molecule type" value="Genomic_DNA"/>
</dbReference>
<comment type="caution">
    <text evidence="2">The sequence shown here is derived from an EMBL/GenBank/DDBJ whole genome shotgun (WGS) entry which is preliminary data.</text>
</comment>
<feature type="domain" description="PPM-type phosphatase" evidence="1">
    <location>
        <begin position="4"/>
        <end position="242"/>
    </location>
</feature>
<dbReference type="NCBIfam" id="NF033484">
    <property type="entry name" value="Stp1_PP2C_phos"/>
    <property type="match status" value="1"/>
</dbReference>
<proteinExistence type="predicted"/>
<dbReference type="PANTHER" id="PTHR47992">
    <property type="entry name" value="PROTEIN PHOSPHATASE"/>
    <property type="match status" value="1"/>
</dbReference>
<dbReference type="RefSeq" id="WP_349138850.1">
    <property type="nucleotide sequence ID" value="NZ_JBBMFT010000001.1"/>
</dbReference>
<dbReference type="SUPFAM" id="SSF81606">
    <property type="entry name" value="PP2C-like"/>
    <property type="match status" value="1"/>
</dbReference>
<organism evidence="2 3">
    <name type="scientific">Flavonifractor hominis</name>
    <dbReference type="NCBI Taxonomy" id="3133178"/>
    <lineage>
        <taxon>Bacteria</taxon>
        <taxon>Bacillati</taxon>
        <taxon>Bacillota</taxon>
        <taxon>Clostridia</taxon>
        <taxon>Eubacteriales</taxon>
        <taxon>Oscillospiraceae</taxon>
        <taxon>Flavonifractor</taxon>
    </lineage>
</organism>